<evidence type="ECO:0000313" key="2">
    <source>
        <dbReference type="EMBL" id="MBL0392907.1"/>
    </source>
</evidence>
<gene>
    <name evidence="2" type="ORF">JJ685_17345</name>
</gene>
<protein>
    <recommendedName>
        <fullName evidence="4">Lipoprotein</fullName>
    </recommendedName>
</protein>
<proteinExistence type="predicted"/>
<feature type="signal peptide" evidence="1">
    <location>
        <begin position="1"/>
        <end position="21"/>
    </location>
</feature>
<evidence type="ECO:0000313" key="3">
    <source>
        <dbReference type="Proteomes" id="UP000599109"/>
    </source>
</evidence>
<name>A0A936Z225_9BURK</name>
<evidence type="ECO:0000256" key="1">
    <source>
        <dbReference type="SAM" id="SignalP"/>
    </source>
</evidence>
<organism evidence="2 3">
    <name type="scientific">Ramlibacter monticola</name>
    <dbReference type="NCBI Taxonomy" id="1926872"/>
    <lineage>
        <taxon>Bacteria</taxon>
        <taxon>Pseudomonadati</taxon>
        <taxon>Pseudomonadota</taxon>
        <taxon>Betaproteobacteria</taxon>
        <taxon>Burkholderiales</taxon>
        <taxon>Comamonadaceae</taxon>
        <taxon>Ramlibacter</taxon>
    </lineage>
</organism>
<accession>A0A936Z225</accession>
<dbReference type="Proteomes" id="UP000599109">
    <property type="component" value="Unassembled WGS sequence"/>
</dbReference>
<dbReference type="AlphaFoldDB" id="A0A936Z225"/>
<sequence>MKGLVRPLLPTLLTACLSACGGGIGVTFVDDGGGDEEFVDDRPFPSGRAGSVTVNAASDARLVGTYASSNVRATHVFRFFPLGEFPETCRFQFEGLTEPRTNASMAGEILYLPGTDTVHASFVVIDFREFRVNGKATLDRAGNAIVFDHAVLNSTQGTTQTLTITGSVPMQNESKPAGC</sequence>
<dbReference type="RefSeq" id="WP_201675577.1">
    <property type="nucleotide sequence ID" value="NZ_JAEQNE010000004.1"/>
</dbReference>
<dbReference type="EMBL" id="JAEQNE010000004">
    <property type="protein sequence ID" value="MBL0392907.1"/>
    <property type="molecule type" value="Genomic_DNA"/>
</dbReference>
<evidence type="ECO:0008006" key="4">
    <source>
        <dbReference type="Google" id="ProtNLM"/>
    </source>
</evidence>
<keyword evidence="1" id="KW-0732">Signal</keyword>
<feature type="chain" id="PRO_5037343113" description="Lipoprotein" evidence="1">
    <location>
        <begin position="22"/>
        <end position="179"/>
    </location>
</feature>
<keyword evidence="3" id="KW-1185">Reference proteome</keyword>
<comment type="caution">
    <text evidence="2">The sequence shown here is derived from an EMBL/GenBank/DDBJ whole genome shotgun (WGS) entry which is preliminary data.</text>
</comment>
<reference evidence="2 3" key="1">
    <citation type="journal article" date="2017" name="Int. J. Syst. Evol. Microbiol.">
        <title>Ramlibacter monticola sp. nov., isolated from forest soil.</title>
        <authorList>
            <person name="Chaudhary D.K."/>
            <person name="Kim J."/>
        </authorList>
    </citation>
    <scope>NUCLEOTIDE SEQUENCE [LARGE SCALE GENOMIC DNA]</scope>
    <source>
        <strain evidence="2 3">KACC 19175</strain>
    </source>
</reference>